<dbReference type="PATRIC" id="fig|1227496.3.peg.2405"/>
<proteinExistence type="predicted"/>
<gene>
    <name evidence="3" type="ORF">C489_11890</name>
</gene>
<dbReference type="InterPro" id="IPR055767">
    <property type="entry name" value="DUF7343"/>
</dbReference>
<sequence length="164" mass="17442">MTIGRGGFIRSDSRGSSISGAVASIGPAWSGYVPSGAQPLQLDGGAHLAALAGMAALALLGGILVARNRYEEPDSLANEAESNREEFVTDRERVRQLLTENGGRMKQSNIVDSVDWSKAKVSRLLADLEDDGQITKLRLGRENLVCLPGHEPTASKSPEQANDD</sequence>
<name>L9XZA1_9EURY</name>
<dbReference type="Pfam" id="PF24034">
    <property type="entry name" value="DUF7343"/>
    <property type="match status" value="1"/>
</dbReference>
<organism evidence="3 4">
    <name type="scientific">Natrinema versiforme JCM 10478</name>
    <dbReference type="NCBI Taxonomy" id="1227496"/>
    <lineage>
        <taxon>Archaea</taxon>
        <taxon>Methanobacteriati</taxon>
        <taxon>Methanobacteriota</taxon>
        <taxon>Stenosarchaea group</taxon>
        <taxon>Halobacteria</taxon>
        <taxon>Halobacteriales</taxon>
        <taxon>Natrialbaceae</taxon>
        <taxon>Natrinema</taxon>
    </lineage>
</organism>
<evidence type="ECO:0000313" key="3">
    <source>
        <dbReference type="EMBL" id="ELY67164.1"/>
    </source>
</evidence>
<comment type="caution">
    <text evidence="3">The sequence shown here is derived from an EMBL/GenBank/DDBJ whole genome shotgun (WGS) entry which is preliminary data.</text>
</comment>
<keyword evidence="1" id="KW-0472">Membrane</keyword>
<dbReference type="InterPro" id="IPR036390">
    <property type="entry name" value="WH_DNA-bd_sf"/>
</dbReference>
<keyword evidence="4" id="KW-1185">Reference proteome</keyword>
<keyword evidence="1" id="KW-0812">Transmembrane</keyword>
<dbReference type="EMBL" id="AOID01000031">
    <property type="protein sequence ID" value="ELY67164.1"/>
    <property type="molecule type" value="Genomic_DNA"/>
</dbReference>
<evidence type="ECO:0000256" key="1">
    <source>
        <dbReference type="SAM" id="Phobius"/>
    </source>
</evidence>
<dbReference type="OrthoDB" id="284722at2157"/>
<accession>L9XZA1</accession>
<dbReference type="RefSeq" id="WP_006431463.1">
    <property type="nucleotide sequence ID" value="NZ_AOID01000031.1"/>
</dbReference>
<reference evidence="3 4" key="1">
    <citation type="journal article" date="2014" name="PLoS Genet.">
        <title>Phylogenetically driven sequencing of extremely halophilic archaea reveals strategies for static and dynamic osmo-response.</title>
        <authorList>
            <person name="Becker E.A."/>
            <person name="Seitzer P.M."/>
            <person name="Tritt A."/>
            <person name="Larsen D."/>
            <person name="Krusor M."/>
            <person name="Yao A.I."/>
            <person name="Wu D."/>
            <person name="Madern D."/>
            <person name="Eisen J.A."/>
            <person name="Darling A.E."/>
            <person name="Facciotti M.T."/>
        </authorList>
    </citation>
    <scope>NUCLEOTIDE SEQUENCE [LARGE SCALE GENOMIC DNA]</scope>
    <source>
        <strain evidence="3 4">JCM 10478</strain>
    </source>
</reference>
<keyword evidence="1" id="KW-1133">Transmembrane helix</keyword>
<dbReference type="Proteomes" id="UP000011632">
    <property type="component" value="Unassembled WGS sequence"/>
</dbReference>
<dbReference type="SUPFAM" id="SSF46785">
    <property type="entry name" value="Winged helix' DNA-binding domain"/>
    <property type="match status" value="1"/>
</dbReference>
<protein>
    <submittedName>
        <fullName evidence="3">Putative membrane-associated protein/domain-like protein</fullName>
    </submittedName>
</protein>
<feature type="transmembrane region" description="Helical" evidence="1">
    <location>
        <begin position="46"/>
        <end position="66"/>
    </location>
</feature>
<feature type="domain" description="DUF7343" evidence="2">
    <location>
        <begin position="88"/>
        <end position="148"/>
    </location>
</feature>
<evidence type="ECO:0000313" key="4">
    <source>
        <dbReference type="Proteomes" id="UP000011632"/>
    </source>
</evidence>
<dbReference type="AlphaFoldDB" id="L9XZA1"/>
<evidence type="ECO:0000259" key="2">
    <source>
        <dbReference type="Pfam" id="PF24034"/>
    </source>
</evidence>